<dbReference type="RefSeq" id="WP_094397740.1">
    <property type="nucleotide sequence ID" value="NZ_CP016893.1"/>
</dbReference>
<dbReference type="InterPro" id="IPR008278">
    <property type="entry name" value="4-PPantetheinyl_Trfase_dom"/>
</dbReference>
<dbReference type="GO" id="GO:0005829">
    <property type="term" value="C:cytosol"/>
    <property type="evidence" value="ECO:0007669"/>
    <property type="project" value="TreeGrafter"/>
</dbReference>
<dbReference type="PANTHER" id="PTHR12215">
    <property type="entry name" value="PHOSPHOPANTETHEINE TRANSFERASE"/>
    <property type="match status" value="1"/>
</dbReference>
<feature type="domain" description="4'-phosphopantetheinyl transferase N-terminal" evidence="7">
    <location>
        <begin position="15"/>
        <end position="100"/>
    </location>
</feature>
<keyword evidence="3 8" id="KW-0808">Transferase</keyword>
<dbReference type="InterPro" id="IPR037143">
    <property type="entry name" value="4-PPantetheinyl_Trfase_dom_sf"/>
</dbReference>
<evidence type="ECO:0000256" key="4">
    <source>
        <dbReference type="ARBA" id="ARBA00022723"/>
    </source>
</evidence>
<comment type="cofactor">
    <cofactor evidence="1">
        <name>Mg(2+)</name>
        <dbReference type="ChEBI" id="CHEBI:18420"/>
    </cofactor>
</comment>
<dbReference type="Proteomes" id="UP000214975">
    <property type="component" value="Chromosome"/>
</dbReference>
<keyword evidence="4" id="KW-0479">Metal-binding</keyword>
<sequence length="226" mass="26482">MVEVYATKITRNVDEEEYSKLLEAVSEEKRWRVKKIKKFDDALRTLLAEAMLRVTLVKEFGLKNSDIVFYKNEFGKPFLKGKNIFFSISHSGEWASIAVDCDNLGVDIEKVRDINLNVAKRFFSMEECNDMMKKDDKIDYFFTLWTLKESYVKALGKGLYVPLKSFTVKLEKEIKLYGENKNKFYFKQFNIDAGYKLAVCAQNNMFQNNVNVIKQDDLLNNIFNFL</sequence>
<reference evidence="8 9" key="1">
    <citation type="submission" date="2016-08" db="EMBL/GenBank/DDBJ databases">
        <title>A novel genetic cassette of butanologenic Thermoanaerobacterium thermosaccharolyticum that directly convert cellulose to butanol.</title>
        <authorList>
            <person name="Li T."/>
            <person name="He J."/>
        </authorList>
    </citation>
    <scope>NUCLEOTIDE SEQUENCE [LARGE SCALE GENOMIC DNA]</scope>
    <source>
        <strain evidence="8 9">TG57</strain>
    </source>
</reference>
<dbReference type="Pfam" id="PF22624">
    <property type="entry name" value="AASDHPPT_N"/>
    <property type="match status" value="1"/>
</dbReference>
<dbReference type="NCBIfam" id="TIGR00556">
    <property type="entry name" value="pantethn_trn"/>
    <property type="match status" value="1"/>
</dbReference>
<gene>
    <name evidence="8" type="ORF">Thert_02589</name>
</gene>
<evidence type="ECO:0000256" key="2">
    <source>
        <dbReference type="ARBA" id="ARBA00010990"/>
    </source>
</evidence>
<evidence type="ECO:0000256" key="3">
    <source>
        <dbReference type="ARBA" id="ARBA00022679"/>
    </source>
</evidence>
<dbReference type="GO" id="GO:0019878">
    <property type="term" value="P:lysine biosynthetic process via aminoadipic acid"/>
    <property type="evidence" value="ECO:0007669"/>
    <property type="project" value="TreeGrafter"/>
</dbReference>
<dbReference type="GO" id="GO:0000287">
    <property type="term" value="F:magnesium ion binding"/>
    <property type="evidence" value="ECO:0007669"/>
    <property type="project" value="InterPro"/>
</dbReference>
<evidence type="ECO:0000256" key="1">
    <source>
        <dbReference type="ARBA" id="ARBA00001946"/>
    </source>
</evidence>
<comment type="similarity">
    <text evidence="2">Belongs to the P-Pant transferase superfamily. Gsp/Sfp/HetI/AcpT family.</text>
</comment>
<dbReference type="PANTHER" id="PTHR12215:SF10">
    <property type="entry name" value="L-AMINOADIPATE-SEMIALDEHYDE DEHYDROGENASE-PHOSPHOPANTETHEINYL TRANSFERASE"/>
    <property type="match status" value="1"/>
</dbReference>
<dbReference type="InterPro" id="IPR055066">
    <property type="entry name" value="AASDHPPT_N"/>
</dbReference>
<dbReference type="AlphaFoldDB" id="A0A223I1Q3"/>
<dbReference type="Gene3D" id="3.90.470.20">
    <property type="entry name" value="4'-phosphopantetheinyl transferase domain"/>
    <property type="match status" value="2"/>
</dbReference>
<dbReference type="SUPFAM" id="SSF56214">
    <property type="entry name" value="4'-phosphopantetheinyl transferase"/>
    <property type="match status" value="2"/>
</dbReference>
<proteinExistence type="inferred from homology"/>
<keyword evidence="5" id="KW-0460">Magnesium</keyword>
<dbReference type="EMBL" id="CP016893">
    <property type="protein sequence ID" value="AST58445.1"/>
    <property type="molecule type" value="Genomic_DNA"/>
</dbReference>
<protein>
    <submittedName>
        <fullName evidence="8">4'-phosphopantetheinyl transferase</fullName>
    </submittedName>
</protein>
<dbReference type="GO" id="GO:0006633">
    <property type="term" value="P:fatty acid biosynthetic process"/>
    <property type="evidence" value="ECO:0007669"/>
    <property type="project" value="InterPro"/>
</dbReference>
<dbReference type="InterPro" id="IPR004568">
    <property type="entry name" value="Ppantetheine-prot_Trfase_dom"/>
</dbReference>
<dbReference type="InterPro" id="IPR050559">
    <property type="entry name" value="P-Pant_transferase_sf"/>
</dbReference>
<organism evidence="8 9">
    <name type="scientific">Thermoanaerobacterium thermosaccharolyticum</name>
    <name type="common">Clostridium thermosaccharolyticum</name>
    <dbReference type="NCBI Taxonomy" id="1517"/>
    <lineage>
        <taxon>Bacteria</taxon>
        <taxon>Bacillati</taxon>
        <taxon>Bacillota</taxon>
        <taxon>Clostridia</taxon>
        <taxon>Thermoanaerobacterales</taxon>
        <taxon>Thermoanaerobacteraceae</taxon>
        <taxon>Thermoanaerobacterium</taxon>
    </lineage>
</organism>
<dbReference type="Pfam" id="PF01648">
    <property type="entry name" value="ACPS"/>
    <property type="match status" value="1"/>
</dbReference>
<evidence type="ECO:0000256" key="5">
    <source>
        <dbReference type="ARBA" id="ARBA00022842"/>
    </source>
</evidence>
<evidence type="ECO:0000313" key="9">
    <source>
        <dbReference type="Proteomes" id="UP000214975"/>
    </source>
</evidence>
<evidence type="ECO:0000259" key="6">
    <source>
        <dbReference type="Pfam" id="PF01648"/>
    </source>
</evidence>
<evidence type="ECO:0000313" key="8">
    <source>
        <dbReference type="EMBL" id="AST58445.1"/>
    </source>
</evidence>
<dbReference type="GO" id="GO:0008897">
    <property type="term" value="F:holo-[acyl-carrier-protein] synthase activity"/>
    <property type="evidence" value="ECO:0007669"/>
    <property type="project" value="InterPro"/>
</dbReference>
<feature type="domain" description="4'-phosphopantetheinyl transferase" evidence="6">
    <location>
        <begin position="104"/>
        <end position="200"/>
    </location>
</feature>
<accession>A0A223I1Q3</accession>
<name>A0A223I1Q3_THETR</name>
<evidence type="ECO:0000259" key="7">
    <source>
        <dbReference type="Pfam" id="PF22624"/>
    </source>
</evidence>